<keyword evidence="3" id="KW-1185">Reference proteome</keyword>
<feature type="signal peptide" evidence="1">
    <location>
        <begin position="1"/>
        <end position="23"/>
    </location>
</feature>
<keyword evidence="1" id="KW-0732">Signal</keyword>
<sequence>MFVKIWIAVLCIFALSHVQHVAGCDRLKLVTDAEASCKQSEAGQDECKYYYCIFSTLNLLNAKYDVPCVDKLTVFMKEKVDSSKKDVMIDRVGKCTGGLAAALMSGTVKYFDADNVDDPSKELTVPAEPQSKCEISMQYMKCLAAAEKQSDCPVFTFP</sequence>
<dbReference type="EMBL" id="CAKOFQ010006750">
    <property type="protein sequence ID" value="CAH1968046.1"/>
    <property type="molecule type" value="Genomic_DNA"/>
</dbReference>
<dbReference type="AlphaFoldDB" id="A0A9P0P256"/>
<gene>
    <name evidence="2" type="ORF">ACAOBT_LOCUS7663</name>
</gene>
<dbReference type="OrthoDB" id="6693186at2759"/>
<reference evidence="2" key="1">
    <citation type="submission" date="2022-03" db="EMBL/GenBank/DDBJ databases">
        <authorList>
            <person name="Sayadi A."/>
        </authorList>
    </citation>
    <scope>NUCLEOTIDE SEQUENCE</scope>
</reference>
<protein>
    <submittedName>
        <fullName evidence="2">Uncharacterized protein</fullName>
    </submittedName>
</protein>
<evidence type="ECO:0000313" key="2">
    <source>
        <dbReference type="EMBL" id="CAH1968046.1"/>
    </source>
</evidence>
<proteinExistence type="predicted"/>
<accession>A0A9P0P256</accession>
<evidence type="ECO:0000256" key="1">
    <source>
        <dbReference type="SAM" id="SignalP"/>
    </source>
</evidence>
<dbReference type="Proteomes" id="UP001152888">
    <property type="component" value="Unassembled WGS sequence"/>
</dbReference>
<evidence type="ECO:0000313" key="3">
    <source>
        <dbReference type="Proteomes" id="UP001152888"/>
    </source>
</evidence>
<organism evidence="2 3">
    <name type="scientific">Acanthoscelides obtectus</name>
    <name type="common">Bean weevil</name>
    <name type="synonym">Bruchus obtectus</name>
    <dbReference type="NCBI Taxonomy" id="200917"/>
    <lineage>
        <taxon>Eukaryota</taxon>
        <taxon>Metazoa</taxon>
        <taxon>Ecdysozoa</taxon>
        <taxon>Arthropoda</taxon>
        <taxon>Hexapoda</taxon>
        <taxon>Insecta</taxon>
        <taxon>Pterygota</taxon>
        <taxon>Neoptera</taxon>
        <taxon>Endopterygota</taxon>
        <taxon>Coleoptera</taxon>
        <taxon>Polyphaga</taxon>
        <taxon>Cucujiformia</taxon>
        <taxon>Chrysomeloidea</taxon>
        <taxon>Chrysomelidae</taxon>
        <taxon>Bruchinae</taxon>
        <taxon>Bruchini</taxon>
        <taxon>Acanthoscelides</taxon>
    </lineage>
</organism>
<comment type="caution">
    <text evidence="2">The sequence shown here is derived from an EMBL/GenBank/DDBJ whole genome shotgun (WGS) entry which is preliminary data.</text>
</comment>
<feature type="chain" id="PRO_5040219276" evidence="1">
    <location>
        <begin position="24"/>
        <end position="158"/>
    </location>
</feature>
<name>A0A9P0P256_ACAOB</name>